<evidence type="ECO:0000313" key="1">
    <source>
        <dbReference type="EMBL" id="KAJ8625738.1"/>
    </source>
</evidence>
<keyword evidence="2" id="KW-1185">Reference proteome</keyword>
<evidence type="ECO:0000313" key="2">
    <source>
        <dbReference type="Proteomes" id="UP001234297"/>
    </source>
</evidence>
<gene>
    <name evidence="1" type="ORF">MRB53_034268</name>
</gene>
<comment type="caution">
    <text evidence="1">The sequence shown here is derived from an EMBL/GenBank/DDBJ whole genome shotgun (WGS) entry which is preliminary data.</text>
</comment>
<sequence>MAMRLVVLIALCVLPALVCARPAKTDFIVQGRVYCDTCQAGFETSATTYIHGARVMVKCRDIKSDKTTYSCEGVTDDTGTYKIPISGDHENEICETVLVSSPQQGCTTVAPGRDRARLALTHNNGIVSDNRYANNMGFMKDAPLAGCTDLLKEYQEFDD</sequence>
<dbReference type="EMBL" id="CM056819">
    <property type="protein sequence ID" value="KAJ8625738.1"/>
    <property type="molecule type" value="Genomic_DNA"/>
</dbReference>
<name>A0ACC2KY83_PERAE</name>
<dbReference type="Proteomes" id="UP001234297">
    <property type="component" value="Chromosome 11"/>
</dbReference>
<proteinExistence type="predicted"/>
<accession>A0ACC2KY83</accession>
<protein>
    <submittedName>
        <fullName evidence="1">Uncharacterized protein</fullName>
    </submittedName>
</protein>
<reference evidence="1 2" key="1">
    <citation type="journal article" date="2022" name="Hortic Res">
        <title>A haplotype resolved chromosomal level avocado genome allows analysis of novel avocado genes.</title>
        <authorList>
            <person name="Nath O."/>
            <person name="Fletcher S.J."/>
            <person name="Hayward A."/>
            <person name="Shaw L.M."/>
            <person name="Masouleh A.K."/>
            <person name="Furtado A."/>
            <person name="Henry R.J."/>
            <person name="Mitter N."/>
        </authorList>
    </citation>
    <scope>NUCLEOTIDE SEQUENCE [LARGE SCALE GENOMIC DNA]</scope>
    <source>
        <strain evidence="2">cv. Hass</strain>
    </source>
</reference>
<organism evidence="1 2">
    <name type="scientific">Persea americana</name>
    <name type="common">Avocado</name>
    <dbReference type="NCBI Taxonomy" id="3435"/>
    <lineage>
        <taxon>Eukaryota</taxon>
        <taxon>Viridiplantae</taxon>
        <taxon>Streptophyta</taxon>
        <taxon>Embryophyta</taxon>
        <taxon>Tracheophyta</taxon>
        <taxon>Spermatophyta</taxon>
        <taxon>Magnoliopsida</taxon>
        <taxon>Magnoliidae</taxon>
        <taxon>Laurales</taxon>
        <taxon>Lauraceae</taxon>
        <taxon>Persea</taxon>
    </lineage>
</organism>